<dbReference type="EMBL" id="JAGIZQ010000002">
    <property type="protein sequence ID" value="KAH6641149.1"/>
    <property type="molecule type" value="Genomic_DNA"/>
</dbReference>
<organism evidence="1 2">
    <name type="scientific">Chaetomium tenue</name>
    <dbReference type="NCBI Taxonomy" id="1854479"/>
    <lineage>
        <taxon>Eukaryota</taxon>
        <taxon>Fungi</taxon>
        <taxon>Dikarya</taxon>
        <taxon>Ascomycota</taxon>
        <taxon>Pezizomycotina</taxon>
        <taxon>Sordariomycetes</taxon>
        <taxon>Sordariomycetidae</taxon>
        <taxon>Sordariales</taxon>
        <taxon>Chaetomiaceae</taxon>
        <taxon>Chaetomium</taxon>
    </lineage>
</organism>
<gene>
    <name evidence="1" type="ORF">F5144DRAFT_545235</name>
</gene>
<evidence type="ECO:0000313" key="2">
    <source>
        <dbReference type="Proteomes" id="UP000724584"/>
    </source>
</evidence>
<protein>
    <submittedName>
        <fullName evidence="1">Uncharacterized protein</fullName>
    </submittedName>
</protein>
<proteinExistence type="predicted"/>
<sequence length="229" mass="24885">MATTTTPQLSTCCLQASLWEGTPTGSETTLDGVPNPTYIAYPPSTTTTTPQTTPPTTANAILYIHDLLGWTFPNARLAADALARATNATVYLPDFLGGEVIDFDAALAGRFHELDLPGLKARNARAVREPEVLAYARVLRESMLVPGDVEGLRVPVQFLAPELDEVFTPELKLLAFTALQKSGVPFDYQHFPGVTHGCLQRGNADAKGERAAMVRGHHALVAWFKQWLQ</sequence>
<accession>A0ACB7PH71</accession>
<dbReference type="Proteomes" id="UP000724584">
    <property type="component" value="Unassembled WGS sequence"/>
</dbReference>
<name>A0ACB7PH71_9PEZI</name>
<comment type="caution">
    <text evidence="1">The sequence shown here is derived from an EMBL/GenBank/DDBJ whole genome shotgun (WGS) entry which is preliminary data.</text>
</comment>
<reference evidence="1 2" key="1">
    <citation type="journal article" date="2021" name="Nat. Commun.">
        <title>Genetic determinants of endophytism in the Arabidopsis root mycobiome.</title>
        <authorList>
            <person name="Mesny F."/>
            <person name="Miyauchi S."/>
            <person name="Thiergart T."/>
            <person name="Pickel B."/>
            <person name="Atanasova L."/>
            <person name="Karlsson M."/>
            <person name="Huettel B."/>
            <person name="Barry K.W."/>
            <person name="Haridas S."/>
            <person name="Chen C."/>
            <person name="Bauer D."/>
            <person name="Andreopoulos W."/>
            <person name="Pangilinan J."/>
            <person name="LaButti K."/>
            <person name="Riley R."/>
            <person name="Lipzen A."/>
            <person name="Clum A."/>
            <person name="Drula E."/>
            <person name="Henrissat B."/>
            <person name="Kohler A."/>
            <person name="Grigoriev I.V."/>
            <person name="Martin F.M."/>
            <person name="Hacquard S."/>
        </authorList>
    </citation>
    <scope>NUCLEOTIDE SEQUENCE [LARGE SCALE GENOMIC DNA]</scope>
    <source>
        <strain evidence="1 2">MPI-SDFR-AT-0079</strain>
    </source>
</reference>
<keyword evidence="2" id="KW-1185">Reference proteome</keyword>
<evidence type="ECO:0000313" key="1">
    <source>
        <dbReference type="EMBL" id="KAH6641149.1"/>
    </source>
</evidence>